<name>A0A2G5EQ72_AQUCA</name>
<evidence type="ECO:0000313" key="2">
    <source>
        <dbReference type="Proteomes" id="UP000230069"/>
    </source>
</evidence>
<dbReference type="InParanoid" id="A0A2G5EQ72"/>
<accession>A0A2G5EQ72</accession>
<proteinExistence type="predicted"/>
<evidence type="ECO:0000313" key="1">
    <source>
        <dbReference type="EMBL" id="PIA57893.1"/>
    </source>
</evidence>
<protein>
    <submittedName>
        <fullName evidence="1">Uncharacterized protein</fullName>
    </submittedName>
</protein>
<keyword evidence="2" id="KW-1185">Reference proteome</keyword>
<reference evidence="1 2" key="1">
    <citation type="submission" date="2017-09" db="EMBL/GenBank/DDBJ databases">
        <title>WGS assembly of Aquilegia coerulea Goldsmith.</title>
        <authorList>
            <person name="Hodges S."/>
            <person name="Kramer E."/>
            <person name="Nordborg M."/>
            <person name="Tomkins J."/>
            <person name="Borevitz J."/>
            <person name="Derieg N."/>
            <person name="Yan J."/>
            <person name="Mihaltcheva S."/>
            <person name="Hayes R.D."/>
            <person name="Rokhsar D."/>
        </authorList>
    </citation>
    <scope>NUCLEOTIDE SEQUENCE [LARGE SCALE GENOMIC DNA]</scope>
    <source>
        <strain evidence="2">cv. Goldsmith</strain>
    </source>
</reference>
<sequence length="93" mass="10619">MQMHMKVGIIWVSRTSYLLLKNLSLVTKEEELQQLNTSHFFYLRINKSNSTLLMPSKGFNPDSLSPSPPRLTRPLLIQVAGDVPRPNVQSQLK</sequence>
<dbReference type="EMBL" id="KZ305022">
    <property type="protein sequence ID" value="PIA57893.1"/>
    <property type="molecule type" value="Genomic_DNA"/>
</dbReference>
<gene>
    <name evidence="1" type="ORF">AQUCO_00500069v1</name>
</gene>
<dbReference type="AlphaFoldDB" id="A0A2G5EQ72"/>
<dbReference type="Proteomes" id="UP000230069">
    <property type="component" value="Unassembled WGS sequence"/>
</dbReference>
<organism evidence="1 2">
    <name type="scientific">Aquilegia coerulea</name>
    <name type="common">Rocky mountain columbine</name>
    <dbReference type="NCBI Taxonomy" id="218851"/>
    <lineage>
        <taxon>Eukaryota</taxon>
        <taxon>Viridiplantae</taxon>
        <taxon>Streptophyta</taxon>
        <taxon>Embryophyta</taxon>
        <taxon>Tracheophyta</taxon>
        <taxon>Spermatophyta</taxon>
        <taxon>Magnoliopsida</taxon>
        <taxon>Ranunculales</taxon>
        <taxon>Ranunculaceae</taxon>
        <taxon>Thalictroideae</taxon>
        <taxon>Aquilegia</taxon>
    </lineage>
</organism>